<feature type="transmembrane region" description="Helical" evidence="1">
    <location>
        <begin position="20"/>
        <end position="46"/>
    </location>
</feature>
<dbReference type="InterPro" id="IPR007813">
    <property type="entry name" value="PilN"/>
</dbReference>
<dbReference type="Pfam" id="PF05137">
    <property type="entry name" value="PilN"/>
    <property type="match status" value="1"/>
</dbReference>
<organism evidence="2 3">
    <name type="scientific">Candidatus Ryanbacteria bacterium RIFCSPHIGHO2_01_45_13</name>
    <dbReference type="NCBI Taxonomy" id="1802112"/>
    <lineage>
        <taxon>Bacteria</taxon>
        <taxon>Candidatus Ryaniibacteriota</taxon>
    </lineage>
</organism>
<evidence type="ECO:0000256" key="1">
    <source>
        <dbReference type="SAM" id="Phobius"/>
    </source>
</evidence>
<dbReference type="AlphaFoldDB" id="A0A1G2G0D2"/>
<dbReference type="EMBL" id="MHNI01000010">
    <property type="protein sequence ID" value="OGZ43298.1"/>
    <property type="molecule type" value="Genomic_DNA"/>
</dbReference>
<accession>A0A1G2G0D2</accession>
<name>A0A1G2G0D2_9BACT</name>
<gene>
    <name evidence="2" type="ORF">A2W41_01825</name>
</gene>
<proteinExistence type="predicted"/>
<keyword evidence="1" id="KW-0472">Membrane</keyword>
<sequence>MNLLPENFKRELKHEAWRRFLVFFGTYVTLIEIVAITLLLPSFFFLRFQIDEFRKQRDAVLQGTDYRTMVDGKASVDSINRSVQLFNAFMESDHTMTPILSDVIARLPEDTFLGTFSLVRRAERKATLTLSGVAGHRDSLTQFVDRLEKSPFADGEADVPKDVFKKETDTVFTLVLPIK</sequence>
<dbReference type="Proteomes" id="UP000176700">
    <property type="component" value="Unassembled WGS sequence"/>
</dbReference>
<protein>
    <submittedName>
        <fullName evidence="2">Uncharacterized protein</fullName>
    </submittedName>
</protein>
<keyword evidence="1" id="KW-1133">Transmembrane helix</keyword>
<keyword evidence="1" id="KW-0812">Transmembrane</keyword>
<evidence type="ECO:0000313" key="3">
    <source>
        <dbReference type="Proteomes" id="UP000176700"/>
    </source>
</evidence>
<evidence type="ECO:0000313" key="2">
    <source>
        <dbReference type="EMBL" id="OGZ43298.1"/>
    </source>
</evidence>
<comment type="caution">
    <text evidence="2">The sequence shown here is derived from an EMBL/GenBank/DDBJ whole genome shotgun (WGS) entry which is preliminary data.</text>
</comment>
<reference evidence="2 3" key="1">
    <citation type="journal article" date="2016" name="Nat. Commun.">
        <title>Thousands of microbial genomes shed light on interconnected biogeochemical processes in an aquifer system.</title>
        <authorList>
            <person name="Anantharaman K."/>
            <person name="Brown C.T."/>
            <person name="Hug L.A."/>
            <person name="Sharon I."/>
            <person name="Castelle C.J."/>
            <person name="Probst A.J."/>
            <person name="Thomas B.C."/>
            <person name="Singh A."/>
            <person name="Wilkins M.J."/>
            <person name="Karaoz U."/>
            <person name="Brodie E.L."/>
            <person name="Williams K.H."/>
            <person name="Hubbard S.S."/>
            <person name="Banfield J.F."/>
        </authorList>
    </citation>
    <scope>NUCLEOTIDE SEQUENCE [LARGE SCALE GENOMIC DNA]</scope>
</reference>